<evidence type="ECO:0000256" key="9">
    <source>
        <dbReference type="RuleBase" id="RU362122"/>
    </source>
</evidence>
<keyword evidence="5 9" id="KW-0812">Transmembrane</keyword>
<feature type="transmembrane region" description="Helical" evidence="9">
    <location>
        <begin position="152"/>
        <end position="171"/>
    </location>
</feature>
<keyword evidence="8 9" id="KW-0472">Membrane</keyword>
<feature type="transmembrane region" description="Helical" evidence="9">
    <location>
        <begin position="75"/>
        <end position="97"/>
    </location>
</feature>
<accession>A0A0F7EJ46</accession>
<dbReference type="GO" id="GO:0015820">
    <property type="term" value="P:L-leucine transport"/>
    <property type="evidence" value="ECO:0007669"/>
    <property type="project" value="TreeGrafter"/>
</dbReference>
<feature type="transmembrane region" description="Helical" evidence="9">
    <location>
        <begin position="340"/>
        <end position="360"/>
    </location>
</feature>
<feature type="transmembrane region" description="Helical" evidence="9">
    <location>
        <begin position="372"/>
        <end position="390"/>
    </location>
</feature>
<dbReference type="PANTHER" id="PTHR30588:SF0">
    <property type="entry name" value="BRANCHED-CHAIN AMINO ACID PERMEASE BRNQ"/>
    <property type="match status" value="1"/>
</dbReference>
<feature type="transmembrane region" description="Helical" evidence="9">
    <location>
        <begin position="40"/>
        <end position="63"/>
    </location>
</feature>
<keyword evidence="7 9" id="KW-1133">Transmembrane helix</keyword>
<dbReference type="NCBIfam" id="TIGR00796">
    <property type="entry name" value="livcs"/>
    <property type="match status" value="1"/>
</dbReference>
<organism evidence="10">
    <name type="scientific">Brevibacillus laterosporus</name>
    <name type="common">Bacillus laterosporus</name>
    <dbReference type="NCBI Taxonomy" id="1465"/>
    <lineage>
        <taxon>Bacteria</taxon>
        <taxon>Bacillati</taxon>
        <taxon>Bacillota</taxon>
        <taxon>Bacilli</taxon>
        <taxon>Bacillales</taxon>
        <taxon>Paenibacillaceae</taxon>
        <taxon>Brevibacillus</taxon>
    </lineage>
</organism>
<keyword evidence="6 9" id="KW-0029">Amino-acid transport</keyword>
<keyword evidence="3 9" id="KW-0813">Transport</keyword>
<protein>
    <recommendedName>
        <fullName evidence="9">Branched-chain amino acid transport system carrier protein</fullName>
    </recommendedName>
</protein>
<feature type="transmembrane region" description="Helical" evidence="9">
    <location>
        <begin position="196"/>
        <end position="215"/>
    </location>
</feature>
<keyword evidence="4" id="KW-1003">Cell membrane</keyword>
<dbReference type="GO" id="GO:0015818">
    <property type="term" value="P:isoleucine transport"/>
    <property type="evidence" value="ECO:0007669"/>
    <property type="project" value="TreeGrafter"/>
</dbReference>
<feature type="transmembrane region" description="Helical" evidence="9">
    <location>
        <begin position="12"/>
        <end position="34"/>
    </location>
</feature>
<dbReference type="GO" id="GO:0005304">
    <property type="term" value="F:L-valine transmembrane transporter activity"/>
    <property type="evidence" value="ECO:0007669"/>
    <property type="project" value="TreeGrafter"/>
</dbReference>
<gene>
    <name evidence="10" type="ORF">EX87_19630</name>
</gene>
<sequence>MKQLSWKEQLYIGLMLFALFFGAGNLVFPPALGFSAGENLWQAMLGFLITAVGLPILGVTAIAKSGGLDVLTNRVHPIFAIVFTLTTYLCLGPFLVIPRAGNVAFEMGVVPFLPDFLRANSLTLTVYTVIYFAINFWLCLNPSKMFARIGKILTPILLSMITIIFIQSQFYPIGDFGKPVEAYQQSATFKGFMEGYMTMDTLAALLFGGVIVAAFERKNISNKKQIARLTMRTGVFAGFLLALIYLMLGYLGAVSQSLLPSYQNGGEILTAVSTNLFGQYGTILLGTVFTLACITTSVGLITSCGQYFAKLMPRFSYTVWTGIVCFTSMIIANLGLNQIIVFSVPILLVIYPLTIVLIILSFGHSLFKGYKSVYKMSLLGTAMISLVDALQQSKFVDVSFITDVYRYLPLYEQGIGWVLPALVGACIGFLWGKGKETQLQLGKKENTSHTSFSQIEEGQ</sequence>
<feature type="transmembrane region" description="Helical" evidence="9">
    <location>
        <begin position="315"/>
        <end position="334"/>
    </location>
</feature>
<dbReference type="GO" id="GO:0015188">
    <property type="term" value="F:L-isoleucine transmembrane transporter activity"/>
    <property type="evidence" value="ECO:0007669"/>
    <property type="project" value="TreeGrafter"/>
</dbReference>
<evidence type="ECO:0000313" key="10">
    <source>
        <dbReference type="EMBL" id="AKF95815.1"/>
    </source>
</evidence>
<comment type="function">
    <text evidence="9">Component of the transport system for branched-chain amino acids.</text>
</comment>
<keyword evidence="10" id="KW-0614">Plasmid</keyword>
<feature type="transmembrane region" description="Helical" evidence="9">
    <location>
        <begin position="410"/>
        <end position="431"/>
    </location>
</feature>
<evidence type="ECO:0000256" key="8">
    <source>
        <dbReference type="ARBA" id="ARBA00023136"/>
    </source>
</evidence>
<dbReference type="AlphaFoldDB" id="A0A0F7EJ46"/>
<geneLocation type="plasmid" evidence="10">
    <name>unnamed2</name>
</geneLocation>
<dbReference type="Pfam" id="PF05525">
    <property type="entry name" value="Branch_AA_trans"/>
    <property type="match status" value="1"/>
</dbReference>
<evidence type="ECO:0000256" key="7">
    <source>
        <dbReference type="ARBA" id="ARBA00022989"/>
    </source>
</evidence>
<dbReference type="PANTHER" id="PTHR30588">
    <property type="entry name" value="BRANCHED-CHAIN AMINO ACID TRANSPORT SYSTEM 2 CARRIER PROTEIN"/>
    <property type="match status" value="1"/>
</dbReference>
<name>A0A0F7EJ46_BRELA</name>
<reference evidence="10" key="1">
    <citation type="submission" date="2015-03" db="EMBL/GenBank/DDBJ databases">
        <title>MIGS Cultured Bacterial/Archaeal sample from Brevibacillus laterosporus.</title>
        <authorList>
            <person name="Zeng D."/>
            <person name="Zhu L."/>
            <person name="Dong G."/>
            <person name="Ye W."/>
            <person name="Ren D."/>
            <person name="Wu L."/>
            <person name="Xu J."/>
            <person name="Li G."/>
            <person name="Guo L."/>
        </authorList>
    </citation>
    <scope>NUCLEOTIDE SEQUENCE</scope>
    <source>
        <strain evidence="10">B9</strain>
        <plasmid evidence="10">unnamed2</plasmid>
    </source>
</reference>
<proteinExistence type="inferred from homology"/>
<evidence type="ECO:0000256" key="1">
    <source>
        <dbReference type="ARBA" id="ARBA00004651"/>
    </source>
</evidence>
<evidence type="ECO:0000256" key="2">
    <source>
        <dbReference type="ARBA" id="ARBA00008540"/>
    </source>
</evidence>
<evidence type="ECO:0000256" key="6">
    <source>
        <dbReference type="ARBA" id="ARBA00022970"/>
    </source>
</evidence>
<dbReference type="GO" id="GO:0005886">
    <property type="term" value="C:plasma membrane"/>
    <property type="evidence" value="ECO:0007669"/>
    <property type="project" value="UniProtKB-SubCell"/>
</dbReference>
<dbReference type="EMBL" id="CP011076">
    <property type="protein sequence ID" value="AKF95815.1"/>
    <property type="molecule type" value="Genomic_DNA"/>
</dbReference>
<evidence type="ECO:0000256" key="4">
    <source>
        <dbReference type="ARBA" id="ARBA00022475"/>
    </source>
</evidence>
<dbReference type="RefSeq" id="WP_031414965.1">
    <property type="nucleotide sequence ID" value="NZ_CP011076.1"/>
</dbReference>
<feature type="transmembrane region" description="Helical" evidence="9">
    <location>
        <begin position="279"/>
        <end position="303"/>
    </location>
</feature>
<feature type="transmembrane region" description="Helical" evidence="9">
    <location>
        <begin position="117"/>
        <end position="140"/>
    </location>
</feature>
<dbReference type="InterPro" id="IPR004685">
    <property type="entry name" value="Brnchd-chn_aa_trnsp_Livcs"/>
</dbReference>
<dbReference type="GO" id="GO:0015190">
    <property type="term" value="F:L-leucine transmembrane transporter activity"/>
    <property type="evidence" value="ECO:0007669"/>
    <property type="project" value="TreeGrafter"/>
</dbReference>
<comment type="similarity">
    <text evidence="2 9">Belongs to the branched chain amino acid transporter family.</text>
</comment>
<evidence type="ECO:0000256" key="3">
    <source>
        <dbReference type="ARBA" id="ARBA00022448"/>
    </source>
</evidence>
<feature type="transmembrane region" description="Helical" evidence="9">
    <location>
        <begin position="235"/>
        <end position="259"/>
    </location>
</feature>
<comment type="subcellular location">
    <subcellularLocation>
        <location evidence="1 9">Cell membrane</location>
        <topology evidence="1 9">Multi-pass membrane protein</topology>
    </subcellularLocation>
</comment>
<evidence type="ECO:0000256" key="5">
    <source>
        <dbReference type="ARBA" id="ARBA00022692"/>
    </source>
</evidence>